<dbReference type="EMBL" id="CAADFE010000016">
    <property type="protein sequence ID" value="VFJ68847.1"/>
    <property type="molecule type" value="Genomic_DNA"/>
</dbReference>
<dbReference type="Gene3D" id="2.60.40.10">
    <property type="entry name" value="Immunoglobulins"/>
    <property type="match status" value="1"/>
</dbReference>
<accession>A0A450TM61</accession>
<sequence>MATFPKEEGNLFTLGQKMSSGLKANSDIYPAPPVNALDLDAALDAYVAKRDAAFAAQATAAQATDEKQTVLQALADKIKTNIRYAEQAVGFDDAKLKTIGWGGRKEATPLTAPGRALNLVDAGQGEGWIKLKWKKPVDGGKVGAYKVLCREKIPGNEWKSQDTAMSTEITVTGQPRGKELEYCVVAVNKAGEGPESNPVMAVL</sequence>
<dbReference type="InterPro" id="IPR003961">
    <property type="entry name" value="FN3_dom"/>
</dbReference>
<organism evidence="2">
    <name type="scientific">Candidatus Kentrum sp. FW</name>
    <dbReference type="NCBI Taxonomy" id="2126338"/>
    <lineage>
        <taxon>Bacteria</taxon>
        <taxon>Pseudomonadati</taxon>
        <taxon>Pseudomonadota</taxon>
        <taxon>Gammaproteobacteria</taxon>
        <taxon>Candidatus Kentrum</taxon>
    </lineage>
</organism>
<dbReference type="CDD" id="cd00063">
    <property type="entry name" value="FN3"/>
    <property type="match status" value="1"/>
</dbReference>
<protein>
    <submittedName>
        <fullName evidence="2">Fibronectin type III domain-containing protein</fullName>
    </submittedName>
</protein>
<reference evidence="2" key="1">
    <citation type="submission" date="2019-02" db="EMBL/GenBank/DDBJ databases">
        <authorList>
            <person name="Gruber-Vodicka R. H."/>
            <person name="Seah K. B. B."/>
        </authorList>
    </citation>
    <scope>NUCLEOTIDE SEQUENCE</scope>
    <source>
        <strain evidence="2">BECK_BZ131</strain>
    </source>
</reference>
<dbReference type="SUPFAM" id="SSF49265">
    <property type="entry name" value="Fibronectin type III"/>
    <property type="match status" value="1"/>
</dbReference>
<dbReference type="Pfam" id="PF00041">
    <property type="entry name" value="fn3"/>
    <property type="match status" value="1"/>
</dbReference>
<dbReference type="InterPro" id="IPR013783">
    <property type="entry name" value="Ig-like_fold"/>
</dbReference>
<feature type="domain" description="Fibronectin type-III" evidence="1">
    <location>
        <begin position="113"/>
        <end position="203"/>
    </location>
</feature>
<evidence type="ECO:0000259" key="1">
    <source>
        <dbReference type="PROSITE" id="PS50853"/>
    </source>
</evidence>
<gene>
    <name evidence="2" type="ORF">BECKFW1821C_GA0114237_101636</name>
</gene>
<dbReference type="AlphaFoldDB" id="A0A450TM61"/>
<dbReference type="PROSITE" id="PS50853">
    <property type="entry name" value="FN3"/>
    <property type="match status" value="1"/>
</dbReference>
<name>A0A450TM61_9GAMM</name>
<dbReference type="InterPro" id="IPR036116">
    <property type="entry name" value="FN3_sf"/>
</dbReference>
<proteinExistence type="predicted"/>
<evidence type="ECO:0000313" key="2">
    <source>
        <dbReference type="EMBL" id="VFJ68847.1"/>
    </source>
</evidence>